<evidence type="ECO:0000259" key="2">
    <source>
        <dbReference type="Pfam" id="PF10648"/>
    </source>
</evidence>
<dbReference type="Pfam" id="PF10648">
    <property type="entry name" value="Gmad2"/>
    <property type="match status" value="1"/>
</dbReference>
<feature type="domain" description="Bacterial spore germination immunoglobulin-like" evidence="2">
    <location>
        <begin position="74"/>
        <end position="157"/>
    </location>
</feature>
<dbReference type="EMBL" id="LBUU01000008">
    <property type="protein sequence ID" value="KKQ69960.1"/>
    <property type="molecule type" value="Genomic_DNA"/>
</dbReference>
<reference evidence="3 4" key="1">
    <citation type="journal article" date="2015" name="Nature">
        <title>rRNA introns, odd ribosomes, and small enigmatic genomes across a large radiation of phyla.</title>
        <authorList>
            <person name="Brown C.T."/>
            <person name="Hug L.A."/>
            <person name="Thomas B.C."/>
            <person name="Sharon I."/>
            <person name="Castelle C.J."/>
            <person name="Singh A."/>
            <person name="Wilkins M.J."/>
            <person name="Williams K.H."/>
            <person name="Banfield J.F."/>
        </authorList>
    </citation>
    <scope>NUCLEOTIDE SEQUENCE [LARGE SCALE GENOMIC DNA]</scope>
</reference>
<evidence type="ECO:0000313" key="3">
    <source>
        <dbReference type="EMBL" id="KKQ69960.1"/>
    </source>
</evidence>
<organism evidence="3 4">
    <name type="scientific">Candidatus Falkowbacteria bacterium GW2011_GWE1_38_31</name>
    <dbReference type="NCBI Taxonomy" id="1618638"/>
    <lineage>
        <taxon>Bacteria</taxon>
        <taxon>Candidatus Falkowiibacteriota</taxon>
    </lineage>
</organism>
<dbReference type="InterPro" id="IPR018911">
    <property type="entry name" value="Gmad2_Ig-like_dom"/>
</dbReference>
<comment type="caution">
    <text evidence="3">The sequence shown here is derived from an EMBL/GenBank/DDBJ whole genome shotgun (WGS) entry which is preliminary data.</text>
</comment>
<gene>
    <name evidence="3" type="ORF">US91_C0008G0080</name>
</gene>
<keyword evidence="1" id="KW-1133">Transmembrane helix</keyword>
<feature type="transmembrane region" description="Helical" evidence="1">
    <location>
        <begin position="6"/>
        <end position="25"/>
    </location>
</feature>
<proteinExistence type="predicted"/>
<protein>
    <recommendedName>
        <fullName evidence="2">Bacterial spore germination immunoglobulin-like domain-containing protein</fullName>
    </recommendedName>
</protein>
<dbReference type="Proteomes" id="UP000034022">
    <property type="component" value="Unassembled WGS sequence"/>
</dbReference>
<sequence>MSKKLIITTITIIVIAIISLSTVYLKNRFNQEDNKVVEKPIETPVENIDHIVTDIVPPENTEPIEIEDKSDKIILESPRPEALVSSPLKITGKARGNWFFEASFPVTLTNWDGLIIAEGIATAQSDWMTEDFVPFEAVLDYKVDTTVSNRGSLILKKDNPSGLPEHDDYLEITVFFVE</sequence>
<evidence type="ECO:0000313" key="4">
    <source>
        <dbReference type="Proteomes" id="UP000034022"/>
    </source>
</evidence>
<accession>A0A0G0K3A4</accession>
<name>A0A0G0K3A4_9BACT</name>
<keyword evidence="1" id="KW-0472">Membrane</keyword>
<keyword evidence="1" id="KW-0812">Transmembrane</keyword>
<dbReference type="AlphaFoldDB" id="A0A0G0K3A4"/>
<evidence type="ECO:0000256" key="1">
    <source>
        <dbReference type="SAM" id="Phobius"/>
    </source>
</evidence>